<dbReference type="PANTHER" id="PTHR43056:SF5">
    <property type="entry name" value="PEPTIDASE S9 PROLYL OLIGOPEPTIDASE CATALYTIC DOMAIN-CONTAINING PROTEIN"/>
    <property type="match status" value="1"/>
</dbReference>
<dbReference type="Pfam" id="PF07676">
    <property type="entry name" value="PD40"/>
    <property type="match status" value="1"/>
</dbReference>
<evidence type="ECO:0000313" key="2">
    <source>
        <dbReference type="EMBL" id="PRW32657.1"/>
    </source>
</evidence>
<protein>
    <submittedName>
        <fullName evidence="2">Peptidase</fullName>
    </submittedName>
</protein>
<dbReference type="STRING" id="3076.A0A2P6TFA5"/>
<reference evidence="2 3" key="1">
    <citation type="journal article" date="2018" name="Plant J.">
        <title>Genome sequences of Chlorella sorokiniana UTEX 1602 and Micractinium conductrix SAG 241.80: implications to maltose excretion by a green alga.</title>
        <authorList>
            <person name="Arriola M.B."/>
            <person name="Velmurugan N."/>
            <person name="Zhang Y."/>
            <person name="Plunkett M.H."/>
            <person name="Hondzo H."/>
            <person name="Barney B.M."/>
        </authorList>
    </citation>
    <scope>NUCLEOTIDE SEQUENCE [LARGE SCALE GENOMIC DNA]</scope>
    <source>
        <strain evidence="3">UTEX 1602</strain>
    </source>
</reference>
<dbReference type="InterPro" id="IPR029058">
    <property type="entry name" value="AB_hydrolase_fold"/>
</dbReference>
<dbReference type="EMBL" id="LHPG02000019">
    <property type="protein sequence ID" value="PRW32657.1"/>
    <property type="molecule type" value="Genomic_DNA"/>
</dbReference>
<name>A0A2P6TFA5_CHLSO</name>
<dbReference type="PANTHER" id="PTHR43056">
    <property type="entry name" value="PEPTIDASE S9 PROLYL OLIGOPEPTIDASE"/>
    <property type="match status" value="1"/>
</dbReference>
<sequence>MAPVERQPGEWESPITSQLITSATKRLGAVSFAPNGALLWLEGRPSEKGRQVLVRRPANGGAAEDVTPPPASGLNVRTRVQEYGGGEYVLGPGAVYFSNFADQRLYVQQLPESGGPPSEPRPLTAADSKQRFADGDVDATRNRLVCVVEDHSVEGEAKTTVGAVDLASGEVTALVQGADFYACPRTSPDGTKLAWVSWQHPNMPWDDTELWVADVAPDGSLSGQRKVAGGADTSVVLPQWGPDGSLFFVSDAPDGWWNLWVLPPRSDKARRLLPMAAEFAAPLWVFGQKPFHVLCDGRILAVFSDPKAAGSTLALIDPASGGLTRLDTPFTSYSGPTLAVHESPDGGVRVAAAAGSALQPAAIALLEAASLDALAGSKAADWQLVQLSAATPVDPGFLSEPRAIEFPTEDGLTAYMNVYPPQNKDFVSPPGALPPLLVKIHGGPTSQASTAFSLGLQYWTSRGFAIADVNYGGSTGYGRAFRKRLAGRWGVVDVDDCCNAAKYLAEQGLVDPQRLCIDGGSAGGYTTLASLAFRDVFSAGASHYGVADLELLARDTHKFESRYLDGLIGPYPEAKQVYQERSPLHALDGFKAPVAFFQGLEDEVVPPNQAQVMYDALREKGLTTALVMFEGEQHGFRQAANIRQALDGELYFYGKALGFSPLMPPDFPGMDIANIVCQAEGMPLPLLKSFLSYRGDGKVA</sequence>
<dbReference type="InterPro" id="IPR011659">
    <property type="entry name" value="WD40"/>
</dbReference>
<dbReference type="GO" id="GO:0008236">
    <property type="term" value="F:serine-type peptidase activity"/>
    <property type="evidence" value="ECO:0007669"/>
    <property type="project" value="InterPro"/>
</dbReference>
<evidence type="ECO:0000313" key="3">
    <source>
        <dbReference type="Proteomes" id="UP000239899"/>
    </source>
</evidence>
<accession>A0A2P6TFA5</accession>
<dbReference type="Gene3D" id="3.40.50.1820">
    <property type="entry name" value="alpha/beta hydrolase"/>
    <property type="match status" value="1"/>
</dbReference>
<proteinExistence type="predicted"/>
<dbReference type="SUPFAM" id="SSF82171">
    <property type="entry name" value="DPP6 N-terminal domain-like"/>
    <property type="match status" value="1"/>
</dbReference>
<dbReference type="AlphaFoldDB" id="A0A2P6TFA5"/>
<comment type="caution">
    <text evidence="2">The sequence shown here is derived from an EMBL/GenBank/DDBJ whole genome shotgun (WGS) entry which is preliminary data.</text>
</comment>
<dbReference type="Gene3D" id="2.120.10.30">
    <property type="entry name" value="TolB, C-terminal domain"/>
    <property type="match status" value="1"/>
</dbReference>
<evidence type="ECO:0000259" key="1">
    <source>
        <dbReference type="Pfam" id="PF00326"/>
    </source>
</evidence>
<dbReference type="Proteomes" id="UP000239899">
    <property type="component" value="Unassembled WGS sequence"/>
</dbReference>
<dbReference type="Pfam" id="PF00326">
    <property type="entry name" value="Peptidase_S9"/>
    <property type="match status" value="1"/>
</dbReference>
<dbReference type="SUPFAM" id="SSF53474">
    <property type="entry name" value="alpha/beta-Hydrolases"/>
    <property type="match status" value="1"/>
</dbReference>
<gene>
    <name evidence="2" type="ORF">C2E21_8293</name>
</gene>
<feature type="domain" description="Peptidase S9 prolyl oligopeptidase catalytic" evidence="1">
    <location>
        <begin position="451"/>
        <end position="658"/>
    </location>
</feature>
<dbReference type="OrthoDB" id="416344at2759"/>
<keyword evidence="3" id="KW-1185">Reference proteome</keyword>
<dbReference type="InterPro" id="IPR001375">
    <property type="entry name" value="Peptidase_S9_cat"/>
</dbReference>
<dbReference type="InterPro" id="IPR050585">
    <property type="entry name" value="Xaa-Pro_dipeptidyl-ppase/CocE"/>
</dbReference>
<organism evidence="2 3">
    <name type="scientific">Chlorella sorokiniana</name>
    <name type="common">Freshwater green alga</name>
    <dbReference type="NCBI Taxonomy" id="3076"/>
    <lineage>
        <taxon>Eukaryota</taxon>
        <taxon>Viridiplantae</taxon>
        <taxon>Chlorophyta</taxon>
        <taxon>core chlorophytes</taxon>
        <taxon>Trebouxiophyceae</taxon>
        <taxon>Chlorellales</taxon>
        <taxon>Chlorellaceae</taxon>
        <taxon>Chlorella clade</taxon>
        <taxon>Chlorella</taxon>
    </lineage>
</organism>
<dbReference type="GO" id="GO:0006508">
    <property type="term" value="P:proteolysis"/>
    <property type="evidence" value="ECO:0007669"/>
    <property type="project" value="InterPro"/>
</dbReference>
<dbReference type="InterPro" id="IPR011042">
    <property type="entry name" value="6-blade_b-propeller_TolB-like"/>
</dbReference>